<gene>
    <name evidence="2" type="ORF">TorRG33x02_232450</name>
</gene>
<comment type="caution">
    <text evidence="2">The sequence shown here is derived from an EMBL/GenBank/DDBJ whole genome shotgun (WGS) entry which is preliminary data.</text>
</comment>
<keyword evidence="1" id="KW-0812">Transmembrane</keyword>
<evidence type="ECO:0000313" key="3">
    <source>
        <dbReference type="Proteomes" id="UP000237000"/>
    </source>
</evidence>
<dbReference type="InParanoid" id="A0A2P5E660"/>
<dbReference type="EMBL" id="JXTC01000227">
    <property type="protein sequence ID" value="PON81015.1"/>
    <property type="molecule type" value="Genomic_DNA"/>
</dbReference>
<organism evidence="2 3">
    <name type="scientific">Trema orientale</name>
    <name type="common">Charcoal tree</name>
    <name type="synonym">Celtis orientalis</name>
    <dbReference type="NCBI Taxonomy" id="63057"/>
    <lineage>
        <taxon>Eukaryota</taxon>
        <taxon>Viridiplantae</taxon>
        <taxon>Streptophyta</taxon>
        <taxon>Embryophyta</taxon>
        <taxon>Tracheophyta</taxon>
        <taxon>Spermatophyta</taxon>
        <taxon>Magnoliopsida</taxon>
        <taxon>eudicotyledons</taxon>
        <taxon>Gunneridae</taxon>
        <taxon>Pentapetalae</taxon>
        <taxon>rosids</taxon>
        <taxon>fabids</taxon>
        <taxon>Rosales</taxon>
        <taxon>Cannabaceae</taxon>
        <taxon>Trema</taxon>
    </lineage>
</organism>
<protein>
    <submittedName>
        <fullName evidence="2">Uncharacterized protein</fullName>
    </submittedName>
</protein>
<sequence>MGRQLKRHLCQTRTTRCVVRKKQRSIHPRQHNYVPVCVAESKNRQSLKIRSTYISSCKIAYSEINAEDGDLQSYFLPTPTRGIYFISSSSGSRPPSPFFNIIIIIIIIIVNYSKRLIRFQVVAIY</sequence>
<proteinExistence type="predicted"/>
<evidence type="ECO:0000256" key="1">
    <source>
        <dbReference type="SAM" id="Phobius"/>
    </source>
</evidence>
<dbReference type="Proteomes" id="UP000237000">
    <property type="component" value="Unassembled WGS sequence"/>
</dbReference>
<evidence type="ECO:0000313" key="2">
    <source>
        <dbReference type="EMBL" id="PON81015.1"/>
    </source>
</evidence>
<keyword evidence="1" id="KW-0472">Membrane</keyword>
<feature type="transmembrane region" description="Helical" evidence="1">
    <location>
        <begin position="97"/>
        <end position="113"/>
    </location>
</feature>
<keyword evidence="3" id="KW-1185">Reference proteome</keyword>
<dbReference type="AlphaFoldDB" id="A0A2P5E660"/>
<keyword evidence="1" id="KW-1133">Transmembrane helix</keyword>
<reference evidence="3" key="1">
    <citation type="submission" date="2016-06" db="EMBL/GenBank/DDBJ databases">
        <title>Parallel loss of symbiosis genes in relatives of nitrogen-fixing non-legume Parasponia.</title>
        <authorList>
            <person name="Van Velzen R."/>
            <person name="Holmer R."/>
            <person name="Bu F."/>
            <person name="Rutten L."/>
            <person name="Van Zeijl A."/>
            <person name="Liu W."/>
            <person name="Santuari L."/>
            <person name="Cao Q."/>
            <person name="Sharma T."/>
            <person name="Shen D."/>
            <person name="Roswanjaya Y."/>
            <person name="Wardhani T."/>
            <person name="Kalhor M.S."/>
            <person name="Jansen J."/>
            <person name="Van den Hoogen J."/>
            <person name="Gungor B."/>
            <person name="Hartog M."/>
            <person name="Hontelez J."/>
            <person name="Verver J."/>
            <person name="Yang W.-C."/>
            <person name="Schijlen E."/>
            <person name="Repin R."/>
            <person name="Schilthuizen M."/>
            <person name="Schranz E."/>
            <person name="Heidstra R."/>
            <person name="Miyata K."/>
            <person name="Fedorova E."/>
            <person name="Kohlen W."/>
            <person name="Bisseling T."/>
            <person name="Smit S."/>
            <person name="Geurts R."/>
        </authorList>
    </citation>
    <scope>NUCLEOTIDE SEQUENCE [LARGE SCALE GENOMIC DNA]</scope>
    <source>
        <strain evidence="3">cv. RG33-2</strain>
    </source>
</reference>
<name>A0A2P5E660_TREOI</name>
<accession>A0A2P5E660</accession>